<dbReference type="PANTHER" id="PTHR45527:SF1">
    <property type="entry name" value="FATTY ACID SYNTHASE"/>
    <property type="match status" value="1"/>
</dbReference>
<reference evidence="3 4" key="1">
    <citation type="submission" date="2024-01" db="EMBL/GenBank/DDBJ databases">
        <title>Genome insights into Plantactinospora veratri sp. nov.</title>
        <authorList>
            <person name="Wang L."/>
        </authorList>
    </citation>
    <scope>NUCLEOTIDE SEQUENCE [LARGE SCALE GENOMIC DNA]</scope>
    <source>
        <strain evidence="3 4">NEAU-FHS4</strain>
    </source>
</reference>
<comment type="caution">
    <text evidence="3">The sequence shown here is derived from an EMBL/GenBank/DDBJ whole genome shotgun (WGS) entry which is preliminary data.</text>
</comment>
<dbReference type="SUPFAM" id="SSF56801">
    <property type="entry name" value="Acetyl-CoA synthetase-like"/>
    <property type="match status" value="1"/>
</dbReference>
<gene>
    <name evidence="3" type="ORF">V1634_05995</name>
</gene>
<dbReference type="Pfam" id="PF00501">
    <property type="entry name" value="AMP-binding"/>
    <property type="match status" value="1"/>
</dbReference>
<evidence type="ECO:0000259" key="2">
    <source>
        <dbReference type="Pfam" id="PF00501"/>
    </source>
</evidence>
<organism evidence="3 4">
    <name type="scientific">Plantactinospora veratri</name>
    <dbReference type="NCBI Taxonomy" id="1436122"/>
    <lineage>
        <taxon>Bacteria</taxon>
        <taxon>Bacillati</taxon>
        <taxon>Actinomycetota</taxon>
        <taxon>Actinomycetes</taxon>
        <taxon>Micromonosporales</taxon>
        <taxon>Micromonosporaceae</taxon>
        <taxon>Plantactinospora</taxon>
    </lineage>
</organism>
<dbReference type="PANTHER" id="PTHR45527">
    <property type="entry name" value="NONRIBOSOMAL PEPTIDE SYNTHETASE"/>
    <property type="match status" value="1"/>
</dbReference>
<evidence type="ECO:0000313" key="3">
    <source>
        <dbReference type="EMBL" id="MEE6306384.1"/>
    </source>
</evidence>
<name>A0ABU7S8X1_9ACTN</name>
<dbReference type="InterPro" id="IPR042099">
    <property type="entry name" value="ANL_N_sf"/>
</dbReference>
<evidence type="ECO:0000256" key="1">
    <source>
        <dbReference type="SAM" id="MobiDB-lite"/>
    </source>
</evidence>
<keyword evidence="4" id="KW-1185">Reference proteome</keyword>
<dbReference type="Gene3D" id="3.40.50.12780">
    <property type="entry name" value="N-terminal domain of ligase-like"/>
    <property type="match status" value="1"/>
</dbReference>
<dbReference type="InterPro" id="IPR045851">
    <property type="entry name" value="AMP-bd_C_sf"/>
</dbReference>
<accession>A0ABU7S8X1</accession>
<feature type="compositionally biased region" description="Basic and acidic residues" evidence="1">
    <location>
        <begin position="488"/>
        <end position="499"/>
    </location>
</feature>
<dbReference type="Proteomes" id="UP001339911">
    <property type="component" value="Unassembled WGS sequence"/>
</dbReference>
<evidence type="ECO:0000313" key="4">
    <source>
        <dbReference type="Proteomes" id="UP001339911"/>
    </source>
</evidence>
<dbReference type="Gene3D" id="3.30.300.30">
    <property type="match status" value="1"/>
</dbReference>
<dbReference type="InterPro" id="IPR000873">
    <property type="entry name" value="AMP-dep_synth/lig_dom"/>
</dbReference>
<feature type="region of interest" description="Disordered" evidence="1">
    <location>
        <begin position="486"/>
        <end position="509"/>
    </location>
</feature>
<proteinExistence type="predicted"/>
<feature type="domain" description="AMP-dependent synthetase/ligase" evidence="2">
    <location>
        <begin position="18"/>
        <end position="362"/>
    </location>
</feature>
<dbReference type="EMBL" id="JAZGQL010000004">
    <property type="protein sequence ID" value="MEE6306384.1"/>
    <property type="molecule type" value="Genomic_DNA"/>
</dbReference>
<sequence>MTPTARVSGDAGELLALAVDRWPDAPALRDPDSGTVTYRQLLHRVTATAHWLRDQEVGPGARLAVVAQSRPATVLLLWATIRIGAVFVPLNPAAPPAALKAMITDAEPSMIVGAPETISGSTAGRWVDWPEIEGAAAGTASSPWLPGVPAPRSDDLCMLLYTSGTTAVPKGVMCPHRSVRFAVEAIQQRLRYTAEDIVFNRLPLSFDYGLYQVLLAARAGACLVLAGPGTDTTLLRRIGDSGATVLPLLPTLGSMIERLRRRSGPITSVRLITNTGAAMPERLRQSLREIFPAARLSLMYGITECKRVTIMEPDGDLVRPRSAGRPLDGLEVQVKDADGNSLPPMAVGELYVRGPSVMAGYWRDEEQTESRFVPCAGTSERMLRTGDFGYLDPDGYLYFEGRRDDIFKHNGARMNSQEIEAAAQQVPGVELAALLIPSRDDEPMVLVVSGDSIDPPSVLSAMSRHLEQVKTPEICVVVPEMPMTPNGKVDKTKLRESRATHHPLGGGVR</sequence>
<protein>
    <submittedName>
        <fullName evidence="3">Class I adenylate-forming enzyme family protein</fullName>
    </submittedName>
</protein>
<dbReference type="RefSeq" id="WP_331206731.1">
    <property type="nucleotide sequence ID" value="NZ_JAZGQL010000004.1"/>
</dbReference>